<dbReference type="InterPro" id="IPR036388">
    <property type="entry name" value="WH-like_DNA-bd_sf"/>
</dbReference>
<evidence type="ECO:0000256" key="1">
    <source>
        <dbReference type="ARBA" id="ARBA00023015"/>
    </source>
</evidence>
<evidence type="ECO:0000259" key="4">
    <source>
        <dbReference type="PROSITE" id="PS50995"/>
    </source>
</evidence>
<dbReference type="SUPFAM" id="SSF46785">
    <property type="entry name" value="Winged helix' DNA-binding domain"/>
    <property type="match status" value="1"/>
</dbReference>
<dbReference type="GO" id="GO:0006950">
    <property type="term" value="P:response to stress"/>
    <property type="evidence" value="ECO:0007669"/>
    <property type="project" value="TreeGrafter"/>
</dbReference>
<dbReference type="PRINTS" id="PR00598">
    <property type="entry name" value="HTHMARR"/>
</dbReference>
<dbReference type="AlphaFoldDB" id="A0A1Y0HQI5"/>
<accession>A0A1Y0HQI5</accession>
<proteinExistence type="predicted"/>
<keyword evidence="6" id="KW-1185">Reference proteome</keyword>
<dbReference type="KEGG" id="suls:Sdiek1_2638"/>
<evidence type="ECO:0000256" key="2">
    <source>
        <dbReference type="ARBA" id="ARBA00023125"/>
    </source>
</evidence>
<dbReference type="GO" id="GO:0003700">
    <property type="term" value="F:DNA-binding transcription factor activity"/>
    <property type="evidence" value="ECO:0007669"/>
    <property type="project" value="InterPro"/>
</dbReference>
<keyword evidence="1" id="KW-0805">Transcription regulation</keyword>
<feature type="domain" description="HTH marR-type" evidence="4">
    <location>
        <begin position="6"/>
        <end position="137"/>
    </location>
</feature>
<dbReference type="PANTHER" id="PTHR33164">
    <property type="entry name" value="TRANSCRIPTIONAL REGULATOR, MARR FAMILY"/>
    <property type="match status" value="1"/>
</dbReference>
<sequence>MKETLNNTVGFRVARVANHINQTINTLLSEYGIAPEQRILLEILTSCEKVNQTTLATLLNKSHTTISRTLDSLEKKELIVKKSVEGDKRANVIAVTPQGQALLERTEACVLAFRNTLAQKLTDEERKMLFTLLDKLS</sequence>
<dbReference type="Proteomes" id="UP000196005">
    <property type="component" value="Chromosome"/>
</dbReference>
<evidence type="ECO:0000313" key="5">
    <source>
        <dbReference type="EMBL" id="ARU49786.1"/>
    </source>
</evidence>
<reference evidence="6" key="1">
    <citation type="submission" date="2017-05" db="EMBL/GenBank/DDBJ databases">
        <title>Dechlorination kinetics govern the competition between two new strains of the genus Sulfurospirillum.</title>
        <authorList>
            <person name="Buttet G.F."/>
            <person name="Murray A.M."/>
            <person name="Goris T."/>
            <person name="Burion M."/>
            <person name="Lin B."/>
            <person name="Rolle M."/>
            <person name="Maillard J."/>
        </authorList>
    </citation>
    <scope>NUCLEOTIDE SEQUENCE [LARGE SCALE GENOMIC DNA]</scope>
    <source>
        <strain evidence="6">SL2-1</strain>
    </source>
</reference>
<gene>
    <name evidence="5" type="ORF">Sdiek1_2638</name>
</gene>
<dbReference type="Gene3D" id="1.10.10.10">
    <property type="entry name" value="Winged helix-like DNA-binding domain superfamily/Winged helix DNA-binding domain"/>
    <property type="match status" value="1"/>
</dbReference>
<protein>
    <submittedName>
        <fullName evidence="5">HTH-type transcriptional regulator/GBAA_1941/BAS1801</fullName>
    </submittedName>
</protein>
<evidence type="ECO:0000256" key="3">
    <source>
        <dbReference type="ARBA" id="ARBA00023163"/>
    </source>
</evidence>
<dbReference type="PANTHER" id="PTHR33164:SF43">
    <property type="entry name" value="HTH-TYPE TRANSCRIPTIONAL REPRESSOR YETL"/>
    <property type="match status" value="1"/>
</dbReference>
<dbReference type="InterPro" id="IPR036390">
    <property type="entry name" value="WH_DNA-bd_sf"/>
</dbReference>
<keyword evidence="3" id="KW-0804">Transcription</keyword>
<dbReference type="InterPro" id="IPR039422">
    <property type="entry name" value="MarR/SlyA-like"/>
</dbReference>
<dbReference type="InterPro" id="IPR000835">
    <property type="entry name" value="HTH_MarR-typ"/>
</dbReference>
<organism evidence="5 6">
    <name type="scientific">Sulfurospirillum diekertiae</name>
    <dbReference type="NCBI Taxonomy" id="1854492"/>
    <lineage>
        <taxon>Bacteria</taxon>
        <taxon>Pseudomonadati</taxon>
        <taxon>Campylobacterota</taxon>
        <taxon>Epsilonproteobacteria</taxon>
        <taxon>Campylobacterales</taxon>
        <taxon>Sulfurospirillaceae</taxon>
        <taxon>Sulfurospirillum</taxon>
    </lineage>
</organism>
<evidence type="ECO:0000313" key="6">
    <source>
        <dbReference type="Proteomes" id="UP000196005"/>
    </source>
</evidence>
<dbReference type="PROSITE" id="PS50995">
    <property type="entry name" value="HTH_MARR_2"/>
    <property type="match status" value="1"/>
</dbReference>
<name>A0A1Y0HQI5_9BACT</name>
<dbReference type="EMBL" id="CP021416">
    <property type="protein sequence ID" value="ARU49786.1"/>
    <property type="molecule type" value="Genomic_DNA"/>
</dbReference>
<dbReference type="GO" id="GO:0003677">
    <property type="term" value="F:DNA binding"/>
    <property type="evidence" value="ECO:0007669"/>
    <property type="project" value="UniProtKB-KW"/>
</dbReference>
<dbReference type="SMART" id="SM00347">
    <property type="entry name" value="HTH_MARR"/>
    <property type="match status" value="1"/>
</dbReference>
<dbReference type="InterPro" id="IPR023187">
    <property type="entry name" value="Tscrpt_reg_MarR-type_CS"/>
</dbReference>
<dbReference type="PROSITE" id="PS01117">
    <property type="entry name" value="HTH_MARR_1"/>
    <property type="match status" value="1"/>
</dbReference>
<keyword evidence="2" id="KW-0238">DNA-binding</keyword>
<dbReference type="Pfam" id="PF12802">
    <property type="entry name" value="MarR_2"/>
    <property type="match status" value="1"/>
</dbReference>
<dbReference type="RefSeq" id="WP_161492046.1">
    <property type="nucleotide sequence ID" value="NZ_CP021416.1"/>
</dbReference>